<dbReference type="PROSITE" id="PS50172">
    <property type="entry name" value="BRCT"/>
    <property type="match status" value="1"/>
</dbReference>
<evidence type="ECO:0000256" key="9">
    <source>
        <dbReference type="ARBA" id="ARBA00049244"/>
    </source>
</evidence>
<comment type="catalytic activity">
    <reaction evidence="9">
        <text>DNA(n) + a 2'-deoxyribonucleoside 5'-triphosphate = DNA(n+1) + diphosphate</text>
        <dbReference type="Rhea" id="RHEA:22508"/>
        <dbReference type="Rhea" id="RHEA-COMP:17339"/>
        <dbReference type="Rhea" id="RHEA-COMP:17340"/>
        <dbReference type="ChEBI" id="CHEBI:33019"/>
        <dbReference type="ChEBI" id="CHEBI:61560"/>
        <dbReference type="ChEBI" id="CHEBI:173112"/>
        <dbReference type="EC" id="2.7.7.7"/>
    </reaction>
</comment>
<keyword evidence="12" id="KW-0472">Membrane</keyword>
<dbReference type="InterPro" id="IPR028207">
    <property type="entry name" value="DNA_pol_B_palm_palm"/>
</dbReference>
<dbReference type="Pfam" id="PF14791">
    <property type="entry name" value="DNA_pol_B_thumb"/>
    <property type="match status" value="1"/>
</dbReference>
<keyword evidence="2" id="KW-0237">DNA synthesis</keyword>
<dbReference type="PRINTS" id="PR00869">
    <property type="entry name" value="DNAPOLX"/>
</dbReference>
<keyword evidence="3" id="KW-0808">Transferase</keyword>
<feature type="region of interest" description="Disordered" evidence="11">
    <location>
        <begin position="430"/>
        <end position="455"/>
    </location>
</feature>
<dbReference type="PRINTS" id="PR00870">
    <property type="entry name" value="DNAPOLXBETA"/>
</dbReference>
<dbReference type="FunFam" id="3.30.210.10:FF:000002">
    <property type="entry name" value="DNA polymerase"/>
    <property type="match status" value="1"/>
</dbReference>
<dbReference type="Gene3D" id="3.30.460.10">
    <property type="entry name" value="Beta Polymerase, domain 2"/>
    <property type="match status" value="1"/>
</dbReference>
<evidence type="ECO:0000256" key="10">
    <source>
        <dbReference type="PIRSR" id="PIRSR622312-50"/>
    </source>
</evidence>
<feature type="compositionally biased region" description="Basic and acidic residues" evidence="11">
    <location>
        <begin position="430"/>
        <end position="447"/>
    </location>
</feature>
<dbReference type="InterPro" id="IPR001357">
    <property type="entry name" value="BRCT_dom"/>
</dbReference>
<dbReference type="CDD" id="cd00141">
    <property type="entry name" value="NT_POLXc"/>
    <property type="match status" value="1"/>
</dbReference>
<dbReference type="GO" id="GO:0003887">
    <property type="term" value="F:DNA-directed DNA polymerase activity"/>
    <property type="evidence" value="ECO:0007669"/>
    <property type="project" value="UniProtKB-KW"/>
</dbReference>
<evidence type="ECO:0000256" key="4">
    <source>
        <dbReference type="ARBA" id="ARBA00022695"/>
    </source>
</evidence>
<dbReference type="InterPro" id="IPR027421">
    <property type="entry name" value="DNA_pol_lamdba_lyase_dom_sf"/>
</dbReference>
<dbReference type="Pfam" id="PF14716">
    <property type="entry name" value="HHH_8"/>
    <property type="match status" value="1"/>
</dbReference>
<keyword evidence="15" id="KW-1185">Reference proteome</keyword>
<evidence type="ECO:0000256" key="3">
    <source>
        <dbReference type="ARBA" id="ARBA00022679"/>
    </source>
</evidence>
<proteinExistence type="predicted"/>
<dbReference type="SMART" id="SM00483">
    <property type="entry name" value="POLXc"/>
    <property type="match status" value="1"/>
</dbReference>
<protein>
    <recommendedName>
        <fullName evidence="1">DNA-directed DNA polymerase</fullName>
        <ecNumber evidence="1">2.7.7.7</ecNumber>
    </recommendedName>
</protein>
<name>A0A3M6VF05_9STRA</name>
<dbReference type="SUPFAM" id="SSF81301">
    <property type="entry name" value="Nucleotidyltransferase"/>
    <property type="match status" value="1"/>
</dbReference>
<evidence type="ECO:0000256" key="8">
    <source>
        <dbReference type="ARBA" id="ARBA00023204"/>
    </source>
</evidence>
<dbReference type="Pfam" id="PF14792">
    <property type="entry name" value="DNA_pol_B_palm"/>
    <property type="match status" value="1"/>
</dbReference>
<feature type="transmembrane region" description="Helical" evidence="12">
    <location>
        <begin position="38"/>
        <end position="57"/>
    </location>
</feature>
<dbReference type="InterPro" id="IPR002008">
    <property type="entry name" value="DNA_pol_X_beta-like"/>
</dbReference>
<dbReference type="GO" id="GO:0006303">
    <property type="term" value="P:double-strand break repair via nonhomologous end joining"/>
    <property type="evidence" value="ECO:0007669"/>
    <property type="project" value="TreeGrafter"/>
</dbReference>
<dbReference type="InterPro" id="IPR009457">
    <property type="entry name" value="THH1/TOM1/TOM3_dom"/>
</dbReference>
<feature type="transmembrane region" description="Helical" evidence="12">
    <location>
        <begin position="1353"/>
        <end position="1376"/>
    </location>
</feature>
<dbReference type="STRING" id="542832.A0A3M6VF05"/>
<reference evidence="14 15" key="1">
    <citation type="submission" date="2018-06" db="EMBL/GenBank/DDBJ databases">
        <title>Comparative genomics of downy mildews reveals potential adaptations to biotrophy.</title>
        <authorList>
            <person name="Fletcher K."/>
            <person name="Klosterman S.J."/>
            <person name="Derevnina L."/>
            <person name="Martin F."/>
            <person name="Koike S."/>
            <person name="Reyes Chin-Wo S."/>
            <person name="Mou B."/>
            <person name="Michelmore R."/>
        </authorList>
    </citation>
    <scope>NUCLEOTIDE SEQUENCE [LARGE SCALE GENOMIC DNA]</scope>
    <source>
        <strain evidence="14 15">R14</strain>
    </source>
</reference>
<feature type="transmembrane region" description="Helical" evidence="12">
    <location>
        <begin position="244"/>
        <end position="265"/>
    </location>
</feature>
<evidence type="ECO:0000313" key="14">
    <source>
        <dbReference type="EMBL" id="RMX65605.1"/>
    </source>
</evidence>
<feature type="transmembrane region" description="Helical" evidence="12">
    <location>
        <begin position="1275"/>
        <end position="1298"/>
    </location>
</feature>
<feature type="transmembrane region" description="Helical" evidence="12">
    <location>
        <begin position="1231"/>
        <end position="1255"/>
    </location>
</feature>
<evidence type="ECO:0000256" key="2">
    <source>
        <dbReference type="ARBA" id="ARBA00022634"/>
    </source>
</evidence>
<dbReference type="InterPro" id="IPR010996">
    <property type="entry name" value="HHH_MUS81"/>
</dbReference>
<dbReference type="GO" id="GO:0005634">
    <property type="term" value="C:nucleus"/>
    <property type="evidence" value="ECO:0007669"/>
    <property type="project" value="TreeGrafter"/>
</dbReference>
<dbReference type="GO" id="GO:0003677">
    <property type="term" value="F:DNA binding"/>
    <property type="evidence" value="ECO:0007669"/>
    <property type="project" value="InterPro"/>
</dbReference>
<evidence type="ECO:0000256" key="6">
    <source>
        <dbReference type="ARBA" id="ARBA00022763"/>
    </source>
</evidence>
<dbReference type="EC" id="2.7.7.7" evidence="1"/>
<dbReference type="InterPro" id="IPR029398">
    <property type="entry name" value="PolB_thumb"/>
</dbReference>
<dbReference type="EMBL" id="QLLG01000239">
    <property type="protein sequence ID" value="RMX65605.1"/>
    <property type="molecule type" value="Genomic_DNA"/>
</dbReference>
<dbReference type="InterPro" id="IPR002054">
    <property type="entry name" value="DNA-dir_DNA_pol_X"/>
</dbReference>
<dbReference type="PANTHER" id="PTHR11276">
    <property type="entry name" value="DNA POLYMERASE TYPE-X FAMILY MEMBER"/>
    <property type="match status" value="1"/>
</dbReference>
<dbReference type="Gene3D" id="1.10.150.20">
    <property type="entry name" value="5' to 3' exonuclease, C-terminal subdomain"/>
    <property type="match status" value="1"/>
</dbReference>
<comment type="caution">
    <text evidence="14">The sequence shown here is derived from an EMBL/GenBank/DDBJ whole genome shotgun (WGS) entry which is preliminary data.</text>
</comment>
<keyword evidence="12" id="KW-0812">Transmembrane</keyword>
<evidence type="ECO:0000256" key="11">
    <source>
        <dbReference type="SAM" id="MobiDB-lite"/>
    </source>
</evidence>
<dbReference type="Pfam" id="PF10391">
    <property type="entry name" value="DNA_pol_lambd_f"/>
    <property type="match status" value="1"/>
</dbReference>
<sequence length="1400" mass="158021">MPLGTIFKVGSAAYELTTVVTDVILNYEYINRNWLEEYYLSIAFLVFNGIVMGFVGLRIDVLYPNRFSTNKWINKVLGFGIGLLQMRVFVETIFTVSTPIIKSTGGNKQARSQDNADQDDNADWTWTHMIAEDVGGKEASEEARQRTEQLEDGKMYATFIQVIVRDIPLFILQANATIHYRKWQFIDIFTVITTFVSLMRGTAAYVAKEDGAGLMVLAFVFLIGQFVFRLGAILLLAMTKGLTFLVFGSVITLFAILSAVKLSLANESRRFVDQLHAVILFPFFALFVVDGSKLDAQNGSSIPALRSNKLVYLHLWRCVENIVGIVLAVVLPRYTDFGVSYDATIVVIGVICAAIYAATGAQKRDYFDQIEELLHPPQRRRSKTDIAVATDVIGNSNGTRRQVTNFATIFENKRRPTTEGTPKAVDMRNLEKHGALQQDKRPAERKIKGPAKKSKLAANTGSLDISRTLLLHGKRILLIPLGPDMGRKRLEILRGIVLKLGGNVVETQVRTGARSGNAAAMKLNDINIIIASAQLKHDKAAQFLHVAKFPPPNVEVYTPEWIVYLLQKKKLPSPGILLTWAEQQQVQDEAVKHEQHCADVAQLAEEKRAQNKSNRDESDSDEGSNSENSDTREIVRAPPVAINSEDFREQQDVLNEKNKKLVEERTPIFYKNNPGFRPINEGATSSSKKVKGEGFICQRTSAIHQNLNAHLTDPLEEMMEYLDVERDVWRHYMYKKVVSSLKATRYRVCSVKDFKDMQWVKGRLRDKVLEILETGRLAKLDAKKSNSRLRALVEIARIWGVGPVTAAKFYGMGYKTVADLRNPEATEMLTAQQKIGVKHYEDFLTKIPRAEVQQIEQTVVEEIHKMIPNAIALACGSYRRGKLASGDCDILVTDPDANSCDILPELLERLHASGFLTGNATRIIDDLTHFRKQKTGGCDTYMGVCRVSKDLPYRRLDIKIYPRHFFGFAMLYFTGSDHFNRSMRLFAHKNGWSLSDRALTRVMRANGTTVRLGDSVICESEVDVFIALGLEYKDPTERNCFDIKFLDEDEAKAKRQSKRSMPLFLANLAMSSYFLALCYVLITAMTVNKYMEVRGVLKRHQHTAWSTVQLLILSIALGSFFRSATFSTLCILDSQTAADLPTGISDKNPWAHGEQAPIYRGDDSDRAMADTAGSHAQTELDFYNKVVAVLFNLPDFLFVSSYLLLVLVWAEAFQSSRRHWFSAAAFRRKWMIFYLVFNGGLYLTQLVLYASLFLYDKNGIFDDEKADRLSVIPATIFYLVAAADLFLPIIIFSTWLYLTLSLSGFPFKSQSAELRLQRVGRMVMAWSFGRILYSVMTLLTFTKGWFNVHRENASTQAMLLVIVFFAAELIPIYLTLDKRLLAMLSVEDYEPLLESTGIYC</sequence>
<feature type="transmembrane region" description="Helical" evidence="12">
    <location>
        <begin position="1186"/>
        <end position="1210"/>
    </location>
</feature>
<dbReference type="Gene3D" id="1.10.150.110">
    <property type="entry name" value="DNA polymerase beta, N-terminal domain-like"/>
    <property type="match status" value="1"/>
</dbReference>
<dbReference type="VEuPathDB" id="FungiDB:DD237_003494"/>
<feature type="compositionally biased region" description="Basic and acidic residues" evidence="11">
    <location>
        <begin position="605"/>
        <end position="617"/>
    </location>
</feature>
<organism evidence="14 15">
    <name type="scientific">Peronospora effusa</name>
    <dbReference type="NCBI Taxonomy" id="542832"/>
    <lineage>
        <taxon>Eukaryota</taxon>
        <taxon>Sar</taxon>
        <taxon>Stramenopiles</taxon>
        <taxon>Oomycota</taxon>
        <taxon>Peronosporomycetes</taxon>
        <taxon>Peronosporales</taxon>
        <taxon>Peronosporaceae</taxon>
        <taxon>Peronospora</taxon>
    </lineage>
</organism>
<dbReference type="SUPFAM" id="SSF47802">
    <property type="entry name" value="DNA polymerase beta, N-terminal domain-like"/>
    <property type="match status" value="1"/>
</dbReference>
<feature type="transmembrane region" description="Helical" evidence="12">
    <location>
        <begin position="1062"/>
        <end position="1082"/>
    </location>
</feature>
<keyword evidence="6" id="KW-0227">DNA damage</keyword>
<evidence type="ECO:0000256" key="5">
    <source>
        <dbReference type="ARBA" id="ARBA00022705"/>
    </source>
</evidence>
<keyword evidence="7" id="KW-0239">DNA-directed DNA polymerase</keyword>
<dbReference type="PANTHER" id="PTHR11276:SF28">
    <property type="entry name" value="DNA POLYMERASE LAMBDA"/>
    <property type="match status" value="1"/>
</dbReference>
<gene>
    <name evidence="14" type="ORF">DD238_001769</name>
</gene>
<feature type="region of interest" description="Disordered" evidence="11">
    <location>
        <begin position="605"/>
        <end position="642"/>
    </location>
</feature>
<dbReference type="InterPro" id="IPR018944">
    <property type="entry name" value="DNA_pol_lambd_fingers_domain"/>
</dbReference>
<feature type="transmembrane region" description="Helical" evidence="12">
    <location>
        <begin position="337"/>
        <end position="358"/>
    </location>
</feature>
<dbReference type="InterPro" id="IPR037160">
    <property type="entry name" value="DNA_Pol_thumb_sf"/>
</dbReference>
<feature type="transmembrane region" description="Helical" evidence="12">
    <location>
        <begin position="185"/>
        <end position="206"/>
    </location>
</feature>
<evidence type="ECO:0000256" key="12">
    <source>
        <dbReference type="SAM" id="Phobius"/>
    </source>
</evidence>
<keyword evidence="12" id="KW-1133">Transmembrane helix</keyword>
<feature type="transmembrane region" description="Helical" evidence="12">
    <location>
        <begin position="1319"/>
        <end position="1341"/>
    </location>
</feature>
<dbReference type="InterPro" id="IPR043519">
    <property type="entry name" value="NT_sf"/>
</dbReference>
<dbReference type="InterPro" id="IPR022312">
    <property type="entry name" value="DNA_pol_X"/>
</dbReference>
<accession>A0A3M6VF05</accession>
<feature type="active site" description="Nucleophile; Schiff-base intermediate with DNA; for 5'-dRP lyase activity" evidence="10">
    <location>
        <position position="767"/>
    </location>
</feature>
<feature type="domain" description="BRCT" evidence="13">
    <location>
        <begin position="466"/>
        <end position="571"/>
    </location>
</feature>
<keyword evidence="4" id="KW-0548">Nucleotidyltransferase</keyword>
<dbReference type="Pfam" id="PF06454">
    <property type="entry name" value="THH1_TOM1-3_dom"/>
    <property type="match status" value="1"/>
</dbReference>
<keyword evidence="8" id="KW-0234">DNA repair</keyword>
<evidence type="ECO:0000313" key="15">
    <source>
        <dbReference type="Proteomes" id="UP000282087"/>
    </source>
</evidence>
<dbReference type="SUPFAM" id="SSF81585">
    <property type="entry name" value="PsbU/PolX domain-like"/>
    <property type="match status" value="1"/>
</dbReference>
<evidence type="ECO:0000256" key="7">
    <source>
        <dbReference type="ARBA" id="ARBA00022932"/>
    </source>
</evidence>
<evidence type="ECO:0000256" key="1">
    <source>
        <dbReference type="ARBA" id="ARBA00012417"/>
    </source>
</evidence>
<feature type="transmembrane region" description="Helical" evidence="12">
    <location>
        <begin position="310"/>
        <end position="331"/>
    </location>
</feature>
<dbReference type="Gene3D" id="3.30.210.10">
    <property type="entry name" value="DNA polymerase, thumb domain"/>
    <property type="match status" value="1"/>
</dbReference>
<keyword evidence="5" id="KW-0235">DNA replication</keyword>
<dbReference type="Proteomes" id="UP000282087">
    <property type="component" value="Unassembled WGS sequence"/>
</dbReference>
<feature type="transmembrane region" description="Helical" evidence="12">
    <location>
        <begin position="212"/>
        <end position="237"/>
    </location>
</feature>
<evidence type="ECO:0000259" key="13">
    <source>
        <dbReference type="PROSITE" id="PS50172"/>
    </source>
</evidence>